<dbReference type="STRING" id="471852.Tcur_0986"/>
<keyword evidence="8" id="KW-1185">Reference proteome</keyword>
<dbReference type="PANTHER" id="PTHR40079:SF4">
    <property type="entry name" value="GH26 DOMAIN-CONTAINING PROTEIN-RELATED"/>
    <property type="match status" value="1"/>
</dbReference>
<dbReference type="PROSITE" id="PS51764">
    <property type="entry name" value="GH26"/>
    <property type="match status" value="1"/>
</dbReference>
<dbReference type="Pfam" id="PF02156">
    <property type="entry name" value="Glyco_hydro_26"/>
    <property type="match status" value="1"/>
</dbReference>
<evidence type="ECO:0000256" key="2">
    <source>
        <dbReference type="ARBA" id="ARBA00022801"/>
    </source>
</evidence>
<evidence type="ECO:0000259" key="6">
    <source>
        <dbReference type="PROSITE" id="PS51764"/>
    </source>
</evidence>
<keyword evidence="2" id="KW-0378">Hydrolase</keyword>
<protein>
    <recommendedName>
        <fullName evidence="6">GH26 domain-containing protein</fullName>
    </recommendedName>
</protein>
<dbReference type="PANTHER" id="PTHR40079">
    <property type="entry name" value="MANNAN ENDO-1,4-BETA-MANNOSIDASE E-RELATED"/>
    <property type="match status" value="1"/>
</dbReference>
<dbReference type="GO" id="GO:0006080">
    <property type="term" value="P:substituted mannan metabolic process"/>
    <property type="evidence" value="ECO:0007669"/>
    <property type="project" value="InterPro"/>
</dbReference>
<evidence type="ECO:0000256" key="4">
    <source>
        <dbReference type="PROSITE-ProRule" id="PRU01100"/>
    </source>
</evidence>
<dbReference type="InterPro" id="IPR017853">
    <property type="entry name" value="GH"/>
</dbReference>
<dbReference type="SUPFAM" id="SSF51445">
    <property type="entry name" value="(Trans)glycosidases"/>
    <property type="match status" value="1"/>
</dbReference>
<evidence type="ECO:0000256" key="1">
    <source>
        <dbReference type="ARBA" id="ARBA00007754"/>
    </source>
</evidence>
<reference evidence="7 8" key="1">
    <citation type="journal article" date="2011" name="Stand. Genomic Sci.">
        <title>Complete genome sequence of Thermomonospora curvata type strain (B9).</title>
        <authorList>
            <person name="Chertkov O."/>
            <person name="Sikorski J."/>
            <person name="Nolan M."/>
            <person name="Lapidus A."/>
            <person name="Lucas S."/>
            <person name="Del Rio T.G."/>
            <person name="Tice H."/>
            <person name="Cheng J.F."/>
            <person name="Goodwin L."/>
            <person name="Pitluck S."/>
            <person name="Liolios K."/>
            <person name="Ivanova N."/>
            <person name="Mavromatis K."/>
            <person name="Mikhailova N."/>
            <person name="Ovchinnikova G."/>
            <person name="Pati A."/>
            <person name="Chen A."/>
            <person name="Palaniappan K."/>
            <person name="Djao O.D."/>
            <person name="Land M."/>
            <person name="Hauser L."/>
            <person name="Chang Y.J."/>
            <person name="Jeffries C.D."/>
            <person name="Brettin T."/>
            <person name="Han C."/>
            <person name="Detter J.C."/>
            <person name="Rohde M."/>
            <person name="Goker M."/>
            <person name="Woyke T."/>
            <person name="Bristow J."/>
            <person name="Eisen J.A."/>
            <person name="Markowitz V."/>
            <person name="Hugenholtz P."/>
            <person name="Klenk H.P."/>
            <person name="Kyrpides N.C."/>
        </authorList>
    </citation>
    <scope>NUCLEOTIDE SEQUENCE [LARGE SCALE GENOMIC DNA]</scope>
    <source>
        <strain evidence="8">ATCC 19995 / DSM 43183 / JCM 3096 / KCTC 9072 / NBRC 15933 / NCIMB 10081 / Henssen B9</strain>
    </source>
</reference>
<dbReference type="Proteomes" id="UP000001918">
    <property type="component" value="Chromosome"/>
</dbReference>
<accession>D1A7I3</accession>
<dbReference type="KEGG" id="tcu:Tcur_0986"/>
<dbReference type="EMBL" id="CP001738">
    <property type="protein sequence ID" value="ACY96572.1"/>
    <property type="molecule type" value="Genomic_DNA"/>
</dbReference>
<evidence type="ECO:0000313" key="8">
    <source>
        <dbReference type="Proteomes" id="UP000001918"/>
    </source>
</evidence>
<proteinExistence type="inferred from homology"/>
<dbReference type="Gene3D" id="3.20.20.80">
    <property type="entry name" value="Glycosidases"/>
    <property type="match status" value="1"/>
</dbReference>
<gene>
    <name evidence="7" type="ordered locus">Tcur_0986</name>
</gene>
<organism evidence="7 8">
    <name type="scientific">Thermomonospora curvata (strain ATCC 19995 / DSM 43183 / JCM 3096 / KCTC 9072 / NBRC 15933 / NCIMB 10081 / Henssen B9)</name>
    <dbReference type="NCBI Taxonomy" id="471852"/>
    <lineage>
        <taxon>Bacteria</taxon>
        <taxon>Bacillati</taxon>
        <taxon>Actinomycetota</taxon>
        <taxon>Actinomycetes</taxon>
        <taxon>Streptosporangiales</taxon>
        <taxon>Thermomonosporaceae</taxon>
        <taxon>Thermomonospora</taxon>
    </lineage>
</organism>
<name>D1A7I3_THECD</name>
<comment type="similarity">
    <text evidence="1 4">Belongs to the glycosyl hydrolase 26 family.</text>
</comment>
<dbReference type="InterPro" id="IPR022790">
    <property type="entry name" value="GH26_dom"/>
</dbReference>
<feature type="region of interest" description="Disordered" evidence="5">
    <location>
        <begin position="43"/>
        <end position="66"/>
    </location>
</feature>
<feature type="compositionally biased region" description="Low complexity" evidence="5">
    <location>
        <begin position="45"/>
        <end position="66"/>
    </location>
</feature>
<evidence type="ECO:0000313" key="7">
    <source>
        <dbReference type="EMBL" id="ACY96572.1"/>
    </source>
</evidence>
<comment type="caution">
    <text evidence="4">Lacks conserved residue(s) required for the propagation of feature annotation.</text>
</comment>
<evidence type="ECO:0000256" key="3">
    <source>
        <dbReference type="ARBA" id="ARBA00023295"/>
    </source>
</evidence>
<dbReference type="InterPro" id="IPR000805">
    <property type="entry name" value="Glyco_hydro_26"/>
</dbReference>
<keyword evidence="3" id="KW-0326">Glycosidase</keyword>
<dbReference type="GO" id="GO:0016985">
    <property type="term" value="F:mannan endo-1,4-beta-mannosidase activity"/>
    <property type="evidence" value="ECO:0007669"/>
    <property type="project" value="InterPro"/>
</dbReference>
<dbReference type="AlphaFoldDB" id="D1A7I3"/>
<feature type="domain" description="GH26" evidence="6">
    <location>
        <begin position="33"/>
        <end position="315"/>
    </location>
</feature>
<sequence length="335" mass="37515">MLAAVLALPACSGDTKAAPKIQTTARPGVAPVPPAKGAYFGAWVDPDGARPSPSASPSPAAADPDRAQVAAVTEFERDMGRRLDIVAAYRSWKQRFPRDSDRELVSGGRHLLLTWSGTDTREIASGEHDAHIRQRARAIRELDKPVFLRWQPGMDAEKVRERIHSPQDFTAAWRRLREIFRQERADNVAWVWSPTAAGFRSGAATAYYPGDDQVDWIAADIYPGGTYAYRDFSEAARFFMEWAREHPKPIMIPEFGVPRAYGKRRAEWLRKTATYLQDPQVKAVVYYHSDDDAEDAGDRRHMYALTGDRPAASALREMATTPFFNPRSLPVTTGR</sequence>
<dbReference type="HOGENOM" id="CLU_038234_1_1_11"/>
<evidence type="ECO:0000256" key="5">
    <source>
        <dbReference type="SAM" id="MobiDB-lite"/>
    </source>
</evidence>
<dbReference type="eggNOG" id="COG4124">
    <property type="taxonomic scope" value="Bacteria"/>
</dbReference>
<dbReference type="CAZy" id="GH26">
    <property type="family name" value="Glycoside Hydrolase Family 26"/>
</dbReference>